<dbReference type="Proteomes" id="UP000248329">
    <property type="component" value="Unassembled WGS sequence"/>
</dbReference>
<comment type="caution">
    <text evidence="1">The sequence shown here is derived from an EMBL/GenBank/DDBJ whole genome shotgun (WGS) entry which is preliminary data.</text>
</comment>
<proteinExistence type="predicted"/>
<sequence length="180" mass="20553">MTDSEIEESGVSEVDLAEGADEDTGAESLQTLKERLTECKEKADSHFDRLQRLQADFANYKKRTAKETIESIEYANESLILSILDVVDNLERALDSIQRDPDVDHIKKGIEMILRQFHDVLKKEEVFPIESVGEIFDPHLHETIARVKCDSESGTIVEELQRGYRFKSKVIRPCMVKVAE</sequence>
<evidence type="ECO:0000313" key="1">
    <source>
        <dbReference type="EMBL" id="PXF61251.1"/>
    </source>
</evidence>
<evidence type="ECO:0000313" key="2">
    <source>
        <dbReference type="Proteomes" id="UP000248329"/>
    </source>
</evidence>
<organism evidence="1 2">
    <name type="scientific">Candidatus Methanogaster sp</name>
    <dbReference type="NCBI Taxonomy" id="3386292"/>
    <lineage>
        <taxon>Archaea</taxon>
        <taxon>Methanobacteriati</taxon>
        <taxon>Methanobacteriota</taxon>
        <taxon>Stenosarchaea group</taxon>
        <taxon>Methanomicrobia</taxon>
        <taxon>Methanosarcinales</taxon>
        <taxon>ANME-2 cluster</taxon>
        <taxon>Candidatus Methanogasteraceae</taxon>
        <taxon>Candidatus Methanogaster</taxon>
    </lineage>
</organism>
<dbReference type="EMBL" id="PQXF01000006">
    <property type="protein sequence ID" value="PXF61251.1"/>
    <property type="molecule type" value="Genomic_DNA"/>
</dbReference>
<accession>A0AC61L4B6</accession>
<reference evidence="1" key="1">
    <citation type="submission" date="2018-01" db="EMBL/GenBank/DDBJ databases">
        <authorList>
            <person name="Krukenberg V."/>
        </authorList>
    </citation>
    <scope>NUCLEOTIDE SEQUENCE</scope>
    <source>
        <strain evidence="1">E20ANME2</strain>
    </source>
</reference>
<protein>
    <submittedName>
        <fullName evidence="1">Nucleotide exchange factor GrpE</fullName>
    </submittedName>
</protein>
<gene>
    <name evidence="1" type="primary">grpE</name>
    <name evidence="1" type="ORF">C4B59_04680</name>
</gene>
<name>A0AC61L4B6_9EURY</name>